<evidence type="ECO:0000256" key="4">
    <source>
        <dbReference type="SAM" id="MobiDB-lite"/>
    </source>
</evidence>
<feature type="region of interest" description="Disordered" evidence="4">
    <location>
        <begin position="1"/>
        <end position="23"/>
    </location>
</feature>
<evidence type="ECO:0000256" key="1">
    <source>
        <dbReference type="ARBA" id="ARBA00004442"/>
    </source>
</evidence>
<comment type="subcellular location">
    <subcellularLocation>
        <location evidence="1">Cell outer membrane</location>
    </subcellularLocation>
</comment>
<gene>
    <name evidence="5" type="ORF">ACFQBM_06820</name>
</gene>
<evidence type="ECO:0000256" key="2">
    <source>
        <dbReference type="ARBA" id="ARBA00023136"/>
    </source>
</evidence>
<keyword evidence="5" id="KW-0675">Receptor</keyword>
<comment type="caution">
    <text evidence="5">The sequence shown here is derived from an EMBL/GenBank/DDBJ whole genome shotgun (WGS) entry which is preliminary data.</text>
</comment>
<evidence type="ECO:0000313" key="5">
    <source>
        <dbReference type="EMBL" id="MFC6632981.1"/>
    </source>
</evidence>
<dbReference type="InterPro" id="IPR036942">
    <property type="entry name" value="Beta-barrel_TonB_sf"/>
</dbReference>
<keyword evidence="3" id="KW-0998">Cell outer membrane</keyword>
<keyword evidence="2" id="KW-0472">Membrane</keyword>
<reference evidence="6" key="1">
    <citation type="journal article" date="2019" name="Int. J. Syst. Evol. Microbiol.">
        <title>The Global Catalogue of Microorganisms (GCM) 10K type strain sequencing project: providing services to taxonomists for standard genome sequencing and annotation.</title>
        <authorList>
            <consortium name="The Broad Institute Genomics Platform"/>
            <consortium name="The Broad Institute Genome Sequencing Center for Infectious Disease"/>
            <person name="Wu L."/>
            <person name="Ma J."/>
        </authorList>
    </citation>
    <scope>NUCLEOTIDE SEQUENCE [LARGE SCALE GENOMIC DNA]</scope>
    <source>
        <strain evidence="6">CGMCC 1.13718</strain>
    </source>
</reference>
<protein>
    <submittedName>
        <fullName evidence="5">TonB-dependent receptor</fullName>
    </submittedName>
</protein>
<dbReference type="EMBL" id="JBHSVR010000001">
    <property type="protein sequence ID" value="MFC6632981.1"/>
    <property type="molecule type" value="Genomic_DNA"/>
</dbReference>
<keyword evidence="6" id="KW-1185">Reference proteome</keyword>
<proteinExistence type="predicted"/>
<evidence type="ECO:0000313" key="6">
    <source>
        <dbReference type="Proteomes" id="UP001596425"/>
    </source>
</evidence>
<evidence type="ECO:0000256" key="3">
    <source>
        <dbReference type="ARBA" id="ARBA00023237"/>
    </source>
</evidence>
<dbReference type="Gene3D" id="2.40.170.20">
    <property type="entry name" value="TonB-dependent receptor, beta-barrel domain"/>
    <property type="match status" value="1"/>
</dbReference>
<accession>A0ABW1YKE0</accession>
<dbReference type="SUPFAM" id="SSF56935">
    <property type="entry name" value="Porins"/>
    <property type="match status" value="1"/>
</dbReference>
<name>A0ABW1YKE0_9GAMM</name>
<sequence>MGGKQLKVAGGLNRQDGVQRTHSAGPLIDQEAYATLSLFAGYRVNEQLSFSVNGKNFTD</sequence>
<dbReference type="Proteomes" id="UP001596425">
    <property type="component" value="Unassembled WGS sequence"/>
</dbReference>
<dbReference type="RefSeq" id="WP_193189715.1">
    <property type="nucleotide sequence ID" value="NZ_JACZFR010000007.1"/>
</dbReference>
<organism evidence="5 6">
    <name type="scientific">Microbulbifer taiwanensis</name>
    <dbReference type="NCBI Taxonomy" id="986746"/>
    <lineage>
        <taxon>Bacteria</taxon>
        <taxon>Pseudomonadati</taxon>
        <taxon>Pseudomonadota</taxon>
        <taxon>Gammaproteobacteria</taxon>
        <taxon>Cellvibrionales</taxon>
        <taxon>Microbulbiferaceae</taxon>
        <taxon>Microbulbifer</taxon>
    </lineage>
</organism>